<dbReference type="Proteomes" id="UP001325680">
    <property type="component" value="Chromosome"/>
</dbReference>
<dbReference type="PANTHER" id="PTHR43736:SF1">
    <property type="entry name" value="DIHYDRONEOPTERIN TRIPHOSPHATE DIPHOSPHATASE"/>
    <property type="match status" value="1"/>
</dbReference>
<reference evidence="4 5" key="1">
    <citation type="submission" date="2023-12" db="EMBL/GenBank/DDBJ databases">
        <title>Genome sequencing and assembly of bacterial species from a model synthetic community.</title>
        <authorList>
            <person name="Hogle S.L."/>
        </authorList>
    </citation>
    <scope>NUCLEOTIDE SEQUENCE [LARGE SCALE GENOMIC DNA]</scope>
    <source>
        <strain evidence="4 5">HAMBI_3031</strain>
    </source>
</reference>
<gene>
    <name evidence="4" type="ORF">U0035_06995</name>
</gene>
<keyword evidence="5" id="KW-1185">Reference proteome</keyword>
<evidence type="ECO:0000256" key="2">
    <source>
        <dbReference type="RuleBase" id="RU003476"/>
    </source>
</evidence>
<protein>
    <submittedName>
        <fullName evidence="4">NUDIX domain-containing protein</fullName>
    </submittedName>
</protein>
<dbReference type="EMBL" id="CP139960">
    <property type="protein sequence ID" value="WQD39895.1"/>
    <property type="molecule type" value="Genomic_DNA"/>
</dbReference>
<proteinExistence type="inferred from homology"/>
<dbReference type="InterPro" id="IPR020476">
    <property type="entry name" value="Nudix_hydrolase"/>
</dbReference>
<sequence>MCDILDEHLEKLHHQPDTIFIDELDSHTVKAMLKEIDLPEISRGIFLHPDLEELKKQFFKKFEVHVAGGGLVINENGEMLMIFRRGAWDLPKGHLDKGETIEECAIREVQEETGLKLVELGQFLTTTYHSYEQGTHHIMKESHWFLMKSSLSEKLVPQTDEDIDKIEWVKETQLEQYLPEAYPSIRNVLQEYLQLK</sequence>
<organism evidence="4 5">
    <name type="scientific">Niabella yanshanensis</name>
    <dbReference type="NCBI Taxonomy" id="577386"/>
    <lineage>
        <taxon>Bacteria</taxon>
        <taxon>Pseudomonadati</taxon>
        <taxon>Bacteroidota</taxon>
        <taxon>Chitinophagia</taxon>
        <taxon>Chitinophagales</taxon>
        <taxon>Chitinophagaceae</taxon>
        <taxon>Niabella</taxon>
    </lineage>
</organism>
<dbReference type="RefSeq" id="WP_245957594.1">
    <property type="nucleotide sequence ID" value="NZ_CP139960.1"/>
</dbReference>
<dbReference type="InterPro" id="IPR000086">
    <property type="entry name" value="NUDIX_hydrolase_dom"/>
</dbReference>
<dbReference type="PROSITE" id="PS00893">
    <property type="entry name" value="NUDIX_BOX"/>
    <property type="match status" value="1"/>
</dbReference>
<dbReference type="PRINTS" id="PR00502">
    <property type="entry name" value="NUDIXFAMILY"/>
</dbReference>
<dbReference type="InterPro" id="IPR020084">
    <property type="entry name" value="NUDIX_hydrolase_CS"/>
</dbReference>
<evidence type="ECO:0000259" key="3">
    <source>
        <dbReference type="PROSITE" id="PS51462"/>
    </source>
</evidence>
<accession>A0ABZ0WCH0</accession>
<comment type="similarity">
    <text evidence="2">Belongs to the Nudix hydrolase family.</text>
</comment>
<evidence type="ECO:0000256" key="1">
    <source>
        <dbReference type="ARBA" id="ARBA00022801"/>
    </source>
</evidence>
<evidence type="ECO:0000313" key="5">
    <source>
        <dbReference type="Proteomes" id="UP001325680"/>
    </source>
</evidence>
<dbReference type="Gene3D" id="3.90.79.10">
    <property type="entry name" value="Nucleoside Triphosphate Pyrophosphohydrolase"/>
    <property type="match status" value="1"/>
</dbReference>
<dbReference type="InterPro" id="IPR015797">
    <property type="entry name" value="NUDIX_hydrolase-like_dom_sf"/>
</dbReference>
<dbReference type="PANTHER" id="PTHR43736">
    <property type="entry name" value="ADP-RIBOSE PYROPHOSPHATASE"/>
    <property type="match status" value="1"/>
</dbReference>
<evidence type="ECO:0000313" key="4">
    <source>
        <dbReference type="EMBL" id="WQD39895.1"/>
    </source>
</evidence>
<keyword evidence="1 2" id="KW-0378">Hydrolase</keyword>
<dbReference type="PROSITE" id="PS51462">
    <property type="entry name" value="NUDIX"/>
    <property type="match status" value="1"/>
</dbReference>
<dbReference type="CDD" id="cd03673">
    <property type="entry name" value="NUDIX_Ap6A_hydrolase"/>
    <property type="match status" value="1"/>
</dbReference>
<dbReference type="Pfam" id="PF00293">
    <property type="entry name" value="NUDIX"/>
    <property type="match status" value="1"/>
</dbReference>
<feature type="domain" description="Nudix hydrolase" evidence="3">
    <location>
        <begin position="63"/>
        <end position="193"/>
    </location>
</feature>
<dbReference type="SUPFAM" id="SSF55811">
    <property type="entry name" value="Nudix"/>
    <property type="match status" value="1"/>
</dbReference>
<name>A0ABZ0WCH0_9BACT</name>